<proteinExistence type="predicted"/>
<name>A0AA39IT38_9AGAR</name>
<reference evidence="1" key="1">
    <citation type="submission" date="2023-06" db="EMBL/GenBank/DDBJ databases">
        <authorList>
            <consortium name="Lawrence Berkeley National Laboratory"/>
            <person name="Ahrendt S."/>
            <person name="Sahu N."/>
            <person name="Indic B."/>
            <person name="Wong-Bajracharya J."/>
            <person name="Merenyi Z."/>
            <person name="Ke H.-M."/>
            <person name="Monk M."/>
            <person name="Kocsube S."/>
            <person name="Drula E."/>
            <person name="Lipzen A."/>
            <person name="Balint B."/>
            <person name="Henrissat B."/>
            <person name="Andreopoulos B."/>
            <person name="Martin F.M."/>
            <person name="Harder C.B."/>
            <person name="Rigling D."/>
            <person name="Ford K.L."/>
            <person name="Foster G.D."/>
            <person name="Pangilinan J."/>
            <person name="Papanicolaou A."/>
            <person name="Barry K."/>
            <person name="LaButti K."/>
            <person name="Viragh M."/>
            <person name="Koriabine M."/>
            <person name="Yan M."/>
            <person name="Riley R."/>
            <person name="Champramary S."/>
            <person name="Plett K.L."/>
            <person name="Tsai I.J."/>
            <person name="Slot J."/>
            <person name="Sipos G."/>
            <person name="Plett J."/>
            <person name="Nagy L.G."/>
            <person name="Grigoriev I.V."/>
        </authorList>
    </citation>
    <scope>NUCLEOTIDE SEQUENCE</scope>
    <source>
        <strain evidence="1">FPL87.14</strain>
    </source>
</reference>
<dbReference type="EMBL" id="JAUEPT010000181">
    <property type="protein sequence ID" value="KAK0429985.1"/>
    <property type="molecule type" value="Genomic_DNA"/>
</dbReference>
<protein>
    <submittedName>
        <fullName evidence="1">Uncharacterized protein</fullName>
    </submittedName>
</protein>
<organism evidence="1 2">
    <name type="scientific">Armillaria borealis</name>
    <dbReference type="NCBI Taxonomy" id="47425"/>
    <lineage>
        <taxon>Eukaryota</taxon>
        <taxon>Fungi</taxon>
        <taxon>Dikarya</taxon>
        <taxon>Basidiomycota</taxon>
        <taxon>Agaricomycotina</taxon>
        <taxon>Agaricomycetes</taxon>
        <taxon>Agaricomycetidae</taxon>
        <taxon>Agaricales</taxon>
        <taxon>Marasmiineae</taxon>
        <taxon>Physalacriaceae</taxon>
        <taxon>Armillaria</taxon>
    </lineage>
</organism>
<evidence type="ECO:0000313" key="2">
    <source>
        <dbReference type="Proteomes" id="UP001175226"/>
    </source>
</evidence>
<comment type="caution">
    <text evidence="1">The sequence shown here is derived from an EMBL/GenBank/DDBJ whole genome shotgun (WGS) entry which is preliminary data.</text>
</comment>
<gene>
    <name evidence="1" type="ORF">EV421DRAFT_1744652</name>
</gene>
<sequence length="182" mass="18370">MEASGAVAHGRVVFPHTNNGGYTTLGCVGHVGGVGEGVVGFGRGGQQQASKSLYGRNSCGINGAQGSSFDVQNGVFVVAVVQYRCPDLYPAIPLDVSCPPRSSISPSGALPRSRNPPVPVVVILVMLDVAVLVNSCAEVIGPDVDVDAAGAVGLAYTGGGGEDVGYPGLLGLPDAQERPKIK</sequence>
<dbReference type="AlphaFoldDB" id="A0AA39IT38"/>
<accession>A0AA39IT38</accession>
<dbReference type="Proteomes" id="UP001175226">
    <property type="component" value="Unassembled WGS sequence"/>
</dbReference>
<evidence type="ECO:0000313" key="1">
    <source>
        <dbReference type="EMBL" id="KAK0429985.1"/>
    </source>
</evidence>
<keyword evidence="2" id="KW-1185">Reference proteome</keyword>